<comment type="catalytic activity">
    <reaction evidence="6">
        <text>Couples ATP hydrolysis with the unwinding of duplex DNA by translocating in the 3'-5' direction.</text>
        <dbReference type="EC" id="5.6.2.4"/>
    </reaction>
</comment>
<sequence>MTEFRIADTFTASLTRLSGQEQKAAKITALDLQLNPTGKGLSFHRIDHAKDPHFWSVRVNRDIRLIVHRMASSLMLVWVDHHDDAYRWAERRRIEVHPATGAMQMVEIRERVEELPVPVLREKRLFAGRTEAELLSFGVPADWLADVLAVTDEDALLDLLPHLPGEAAEALMALAVGEKPAPARIEKEVQGFAHPDAQRRFRVLHGVEELRRALDYPWDKWAIFLHPAQQVLVERSFSGPARVMGSAGTGKTIVALHRAVHLARVHPNERALLTTFSGPLARALATRMSLLVSDDSSLASRIDVSCLMQTGLGLYTTLTGKKPLIASSADIQERLTQIANDAADRRFSLSFLFGEWSDVADARQIRDWETYRTASRLGRKARLGEKQRASLWTYFEALRKSLAQDGLMTMADVFLALTDALQEGRLAPPYGFVIVDEAQDLDIAEARFLSALAIGKENGLFFAGDLGQRIFQQPFSWKAMGIDVRGRSFTLKINYRTSHQIRTHADRLLSRSVSDADGIADERAETVSLFDGPTPIVELFDDAKTEEAEAGRWIAERMKEGCLPEEIAVLVRSRSEINRAKAAVRAASITAIVLDDTLVLTPGSVSILPMHLAKGLEFRVVVVMACDDEVIPLQERVEQVADEGELEEVYATERHLLYVACTRARDSLWISGLVPGSEFLCDFGIEGR</sequence>
<dbReference type="PANTHER" id="PTHR11070">
    <property type="entry name" value="UVRD / RECB / PCRA DNA HELICASE FAMILY MEMBER"/>
    <property type="match status" value="1"/>
</dbReference>
<dbReference type="GO" id="GO:0043138">
    <property type="term" value="F:3'-5' DNA helicase activity"/>
    <property type="evidence" value="ECO:0007669"/>
    <property type="project" value="UniProtKB-EC"/>
</dbReference>
<dbReference type="PANTHER" id="PTHR11070:SF45">
    <property type="entry name" value="DNA 3'-5' HELICASE"/>
    <property type="match status" value="1"/>
</dbReference>
<evidence type="ECO:0000256" key="9">
    <source>
        <dbReference type="PROSITE-ProRule" id="PRU00560"/>
    </source>
</evidence>
<keyword evidence="4 9" id="KW-0067">ATP-binding</keyword>
<protein>
    <recommendedName>
        <fullName evidence="7">DNA 3'-5' helicase</fullName>
        <ecNumber evidence="7">5.6.2.4</ecNumber>
    </recommendedName>
</protein>
<dbReference type="GO" id="GO:0005829">
    <property type="term" value="C:cytosol"/>
    <property type="evidence" value="ECO:0007669"/>
    <property type="project" value="TreeGrafter"/>
</dbReference>
<dbReference type="InterPro" id="IPR027417">
    <property type="entry name" value="P-loop_NTPase"/>
</dbReference>
<dbReference type="GO" id="GO:0000725">
    <property type="term" value="P:recombinational repair"/>
    <property type="evidence" value="ECO:0007669"/>
    <property type="project" value="TreeGrafter"/>
</dbReference>
<evidence type="ECO:0000313" key="11">
    <source>
        <dbReference type="EMBL" id="MBB2177632.1"/>
    </source>
</evidence>
<evidence type="ECO:0000256" key="4">
    <source>
        <dbReference type="ARBA" id="ARBA00022840"/>
    </source>
</evidence>
<dbReference type="InterPro" id="IPR000212">
    <property type="entry name" value="DNA_helicase_UvrD/REP"/>
</dbReference>
<feature type="domain" description="UvrD-like helicase ATP-binding" evidence="10">
    <location>
        <begin position="224"/>
        <end position="498"/>
    </location>
</feature>
<dbReference type="EC" id="5.6.2.4" evidence="7"/>
<name>A0A7W4JAT8_9PROT</name>
<evidence type="ECO:0000256" key="7">
    <source>
        <dbReference type="ARBA" id="ARBA00034808"/>
    </source>
</evidence>
<gene>
    <name evidence="11" type="ORF">HLH29_00330</name>
</gene>
<evidence type="ECO:0000259" key="10">
    <source>
        <dbReference type="PROSITE" id="PS51198"/>
    </source>
</evidence>
<evidence type="ECO:0000313" key="12">
    <source>
        <dbReference type="Proteomes" id="UP000525623"/>
    </source>
</evidence>
<keyword evidence="3 9" id="KW-0347">Helicase</keyword>
<keyword evidence="2 9" id="KW-0378">Hydrolase</keyword>
<evidence type="ECO:0000256" key="8">
    <source>
        <dbReference type="ARBA" id="ARBA00048988"/>
    </source>
</evidence>
<dbReference type="EMBL" id="JABEQL010000001">
    <property type="protein sequence ID" value="MBB2177632.1"/>
    <property type="molecule type" value="Genomic_DNA"/>
</dbReference>
<dbReference type="PROSITE" id="PS51198">
    <property type="entry name" value="UVRD_HELICASE_ATP_BIND"/>
    <property type="match status" value="1"/>
</dbReference>
<dbReference type="InterPro" id="IPR014016">
    <property type="entry name" value="UvrD-like_ATP-bd"/>
</dbReference>
<dbReference type="SUPFAM" id="SSF52540">
    <property type="entry name" value="P-loop containing nucleoside triphosphate hydrolases"/>
    <property type="match status" value="1"/>
</dbReference>
<accession>A0A7W4JAT8</accession>
<dbReference type="GO" id="GO:0016787">
    <property type="term" value="F:hydrolase activity"/>
    <property type="evidence" value="ECO:0007669"/>
    <property type="project" value="UniProtKB-UniRule"/>
</dbReference>
<evidence type="ECO:0000256" key="5">
    <source>
        <dbReference type="ARBA" id="ARBA00023235"/>
    </source>
</evidence>
<evidence type="ECO:0000256" key="2">
    <source>
        <dbReference type="ARBA" id="ARBA00022801"/>
    </source>
</evidence>
<evidence type="ECO:0000256" key="1">
    <source>
        <dbReference type="ARBA" id="ARBA00022741"/>
    </source>
</evidence>
<dbReference type="InterPro" id="IPR014017">
    <property type="entry name" value="DNA_helicase_UvrD-like_C"/>
</dbReference>
<keyword evidence="5" id="KW-0413">Isomerase</keyword>
<dbReference type="GO" id="GO:0003677">
    <property type="term" value="F:DNA binding"/>
    <property type="evidence" value="ECO:0007669"/>
    <property type="project" value="InterPro"/>
</dbReference>
<dbReference type="Gene3D" id="3.40.50.300">
    <property type="entry name" value="P-loop containing nucleotide triphosphate hydrolases"/>
    <property type="match status" value="2"/>
</dbReference>
<dbReference type="Pfam" id="PF13361">
    <property type="entry name" value="UvrD_C"/>
    <property type="match status" value="1"/>
</dbReference>
<keyword evidence="1 9" id="KW-0547">Nucleotide-binding</keyword>
<dbReference type="AlphaFoldDB" id="A0A7W4JAT8"/>
<dbReference type="Pfam" id="PF00580">
    <property type="entry name" value="UvrD-helicase"/>
    <property type="match status" value="1"/>
</dbReference>
<proteinExistence type="predicted"/>
<comment type="caution">
    <text evidence="11">The sequence shown here is derived from an EMBL/GenBank/DDBJ whole genome shotgun (WGS) entry which is preliminary data.</text>
</comment>
<dbReference type="Proteomes" id="UP000525623">
    <property type="component" value="Unassembled WGS sequence"/>
</dbReference>
<organism evidence="11 12">
    <name type="scientific">Gluconacetobacter tumulicola</name>
    <dbReference type="NCBI Taxonomy" id="1017177"/>
    <lineage>
        <taxon>Bacteria</taxon>
        <taxon>Pseudomonadati</taxon>
        <taxon>Pseudomonadota</taxon>
        <taxon>Alphaproteobacteria</taxon>
        <taxon>Acetobacterales</taxon>
        <taxon>Acetobacteraceae</taxon>
        <taxon>Gluconacetobacter</taxon>
    </lineage>
</organism>
<evidence type="ECO:0000256" key="3">
    <source>
        <dbReference type="ARBA" id="ARBA00022806"/>
    </source>
</evidence>
<keyword evidence="12" id="KW-1185">Reference proteome</keyword>
<comment type="catalytic activity">
    <reaction evidence="8">
        <text>ATP + H2O = ADP + phosphate + H(+)</text>
        <dbReference type="Rhea" id="RHEA:13065"/>
        <dbReference type="ChEBI" id="CHEBI:15377"/>
        <dbReference type="ChEBI" id="CHEBI:15378"/>
        <dbReference type="ChEBI" id="CHEBI:30616"/>
        <dbReference type="ChEBI" id="CHEBI:43474"/>
        <dbReference type="ChEBI" id="CHEBI:456216"/>
        <dbReference type="EC" id="5.6.2.4"/>
    </reaction>
</comment>
<dbReference type="GO" id="GO:0005524">
    <property type="term" value="F:ATP binding"/>
    <property type="evidence" value="ECO:0007669"/>
    <property type="project" value="UniProtKB-UniRule"/>
</dbReference>
<feature type="binding site" evidence="9">
    <location>
        <begin position="245"/>
        <end position="252"/>
    </location>
    <ligand>
        <name>ATP</name>
        <dbReference type="ChEBI" id="CHEBI:30616"/>
    </ligand>
</feature>
<evidence type="ECO:0000256" key="6">
    <source>
        <dbReference type="ARBA" id="ARBA00034617"/>
    </source>
</evidence>
<dbReference type="RefSeq" id="WP_182964024.1">
    <property type="nucleotide sequence ID" value="NZ_BAABGC010000002.1"/>
</dbReference>
<reference evidence="11 12" key="1">
    <citation type="submission" date="2020-04" db="EMBL/GenBank/DDBJ databases">
        <title>Description of novel Gluconacetobacter.</title>
        <authorList>
            <person name="Sombolestani A."/>
        </authorList>
    </citation>
    <scope>NUCLEOTIDE SEQUENCE [LARGE SCALE GENOMIC DNA]</scope>
    <source>
        <strain evidence="11 12">LMG 27725</strain>
    </source>
</reference>